<dbReference type="AlphaFoldDB" id="A0A9P7ZY69"/>
<evidence type="ECO:0000313" key="7">
    <source>
        <dbReference type="Proteomes" id="UP000717515"/>
    </source>
</evidence>
<dbReference type="SUPFAM" id="SSF48464">
    <property type="entry name" value="ENTH/VHS domain"/>
    <property type="match status" value="1"/>
</dbReference>
<dbReference type="Gene3D" id="1.25.40.90">
    <property type="match status" value="1"/>
</dbReference>
<keyword evidence="3" id="KW-0333">Golgi apparatus</keyword>
<protein>
    <submittedName>
        <fullName evidence="6">Uncharacterized protein</fullName>
    </submittedName>
</protein>
<dbReference type="GO" id="GO:0032588">
    <property type="term" value="C:trans-Golgi network membrane"/>
    <property type="evidence" value="ECO:0007669"/>
    <property type="project" value="TreeGrafter"/>
</dbReference>
<evidence type="ECO:0000256" key="1">
    <source>
        <dbReference type="ARBA" id="ARBA00004541"/>
    </source>
</evidence>
<proteinExistence type="predicted"/>
<gene>
    <name evidence="6" type="ORF">KVV02_000168</name>
</gene>
<dbReference type="GO" id="GO:0031410">
    <property type="term" value="C:cytoplasmic vesicle"/>
    <property type="evidence" value="ECO:0007669"/>
    <property type="project" value="UniProtKB-SubCell"/>
</dbReference>
<keyword evidence="4" id="KW-0968">Cytoplasmic vesicle</keyword>
<evidence type="ECO:0000256" key="3">
    <source>
        <dbReference type="ARBA" id="ARBA00023034"/>
    </source>
</evidence>
<dbReference type="InterPro" id="IPR008942">
    <property type="entry name" value="ENTH_VHS"/>
</dbReference>
<feature type="region of interest" description="Disordered" evidence="5">
    <location>
        <begin position="196"/>
        <end position="250"/>
    </location>
</feature>
<reference evidence="6" key="1">
    <citation type="submission" date="2021-07" db="EMBL/GenBank/DDBJ databases">
        <title>Draft genome of Mortierella alpina, strain LL118, isolated from an aspen leaf litter sample.</title>
        <authorList>
            <person name="Yang S."/>
            <person name="Vinatzer B.A."/>
        </authorList>
    </citation>
    <scope>NUCLEOTIDE SEQUENCE</scope>
    <source>
        <strain evidence="6">LL118</strain>
    </source>
</reference>
<dbReference type="InterPro" id="IPR035802">
    <property type="entry name" value="ENTH/VHS_tepsin"/>
</dbReference>
<accession>A0A9P7ZY69</accession>
<dbReference type="PANTHER" id="PTHR21514:SF0">
    <property type="entry name" value="AP-4 COMPLEX ACCESSORY SUBUNIT TEPSIN"/>
    <property type="match status" value="1"/>
</dbReference>
<organism evidence="6 7">
    <name type="scientific">Mortierella alpina</name>
    <name type="common">Oleaginous fungus</name>
    <name type="synonym">Mortierella renispora</name>
    <dbReference type="NCBI Taxonomy" id="64518"/>
    <lineage>
        <taxon>Eukaryota</taxon>
        <taxon>Fungi</taxon>
        <taxon>Fungi incertae sedis</taxon>
        <taxon>Mucoromycota</taxon>
        <taxon>Mortierellomycotina</taxon>
        <taxon>Mortierellomycetes</taxon>
        <taxon>Mortierellales</taxon>
        <taxon>Mortierellaceae</taxon>
        <taxon>Mortierella</taxon>
    </lineage>
</organism>
<evidence type="ECO:0000256" key="5">
    <source>
        <dbReference type="SAM" id="MobiDB-lite"/>
    </source>
</evidence>
<feature type="region of interest" description="Disordered" evidence="5">
    <location>
        <begin position="528"/>
        <end position="558"/>
    </location>
</feature>
<comment type="caution">
    <text evidence="6">The sequence shown here is derived from an EMBL/GenBank/DDBJ whole genome shotgun (WGS) entry which is preliminary data.</text>
</comment>
<evidence type="ECO:0000256" key="4">
    <source>
        <dbReference type="ARBA" id="ARBA00023329"/>
    </source>
</evidence>
<evidence type="ECO:0000256" key="2">
    <source>
        <dbReference type="ARBA" id="ARBA00004555"/>
    </source>
</evidence>
<dbReference type="CDD" id="cd03572">
    <property type="entry name" value="ENTH_like_Tepsin"/>
    <property type="match status" value="1"/>
</dbReference>
<dbReference type="Proteomes" id="UP000717515">
    <property type="component" value="Unassembled WGS sequence"/>
</dbReference>
<dbReference type="InterPro" id="IPR039273">
    <property type="entry name" value="TEPSIN"/>
</dbReference>
<evidence type="ECO:0000313" key="6">
    <source>
        <dbReference type="EMBL" id="KAG9320509.1"/>
    </source>
</evidence>
<feature type="compositionally biased region" description="Basic residues" evidence="5">
    <location>
        <begin position="221"/>
        <end position="232"/>
    </location>
</feature>
<dbReference type="EMBL" id="JAIFTL010000284">
    <property type="protein sequence ID" value="KAG9320509.1"/>
    <property type="molecule type" value="Genomic_DNA"/>
</dbReference>
<comment type="subcellular location">
    <subcellularLocation>
        <location evidence="1">Cytoplasmic vesicle</location>
    </subcellularLocation>
    <subcellularLocation>
        <location evidence="2">Golgi apparatus</location>
    </subcellularLocation>
</comment>
<name>A0A9P7ZY69_MORAP</name>
<sequence>MNQFAQSTRSTINTIKAHALLSKALTNDPKPTPGYLFPDIARLTHSPATCSIVVTQLLKAITPSGHAGSSSVTSTHAQSFVGSAAAGRPGSSGASSSAYTSSPHVLLKALKILRQLAQSGSVEFRTLLARRGKALLVEMVGYKGPWDDIHGDRYNEDVRTVAEDLIEYMHANPVLEQDEQDGVTELTDKEAAVLKSSTQDLQGFGHPDYEDSESEDDTSRSKARAKSKKSRKEKVERATPPLPGFGNPAFEKENAQVESTLMSRLVDRIQEMTAPPPPVAMREAYRKQEQRRQKLFVGEYSMREDNLGAYNRSKGEPISLMGTNPFKRTTRTQGLAAGGWADKNGSRRDAICTQVFPLSRLGTGTIQFRNATSSAVYELAQHVQPGLVRTKLQSSISDSRSRGTGLLSVWGTAKDICDIVAEGVKKDASTADVNSQEGSVMQGVDQTVPTITGLVRDITDWIEQEDWERRLRYLVVLDALLAYPETKAVLLDCSAMPVLLKTLESSRCQDAPQRSVRDLAHHLSEYSKKALHTKSRPHTSTSAVPDSDDSRADAGTGMPDVMLLDLGLAPK</sequence>
<dbReference type="PANTHER" id="PTHR21514">
    <property type="entry name" value="AP-4 COMPLEX ACCESSORY SUBUNIT TEPSIN"/>
    <property type="match status" value="1"/>
</dbReference>